<dbReference type="PANTHER" id="PTHR30294:SF29">
    <property type="entry name" value="MULTIDRUG ABC TRANSPORTER PERMEASE YBHS-RELATED"/>
    <property type="match status" value="1"/>
</dbReference>
<keyword evidence="5 8" id="KW-0812">Transmembrane</keyword>
<evidence type="ECO:0000313" key="10">
    <source>
        <dbReference type="EMBL" id="MCL1140920.1"/>
    </source>
</evidence>
<dbReference type="Pfam" id="PF12698">
    <property type="entry name" value="ABC2_membrane_3"/>
    <property type="match status" value="1"/>
</dbReference>
<dbReference type="Gene3D" id="3.40.1710.10">
    <property type="entry name" value="abc type-2 transporter like domain"/>
    <property type="match status" value="1"/>
</dbReference>
<dbReference type="AlphaFoldDB" id="A0A9X1ZK23"/>
<feature type="transmembrane region" description="Helical" evidence="8">
    <location>
        <begin position="236"/>
        <end position="257"/>
    </location>
</feature>
<dbReference type="EMBL" id="JAKILB010000021">
    <property type="protein sequence ID" value="MCL1140920.1"/>
    <property type="molecule type" value="Genomic_DNA"/>
</dbReference>
<comment type="subcellular location">
    <subcellularLocation>
        <location evidence="8">Cell inner membrane</location>
        <topology evidence="8">Multi-pass membrane protein</topology>
    </subcellularLocation>
    <subcellularLocation>
        <location evidence="1">Cell membrane</location>
        <topology evidence="1">Multi-pass membrane protein</topology>
    </subcellularLocation>
</comment>
<dbReference type="RefSeq" id="WP_248951886.1">
    <property type="nucleotide sequence ID" value="NZ_JAKILB010000021.1"/>
</dbReference>
<feature type="transmembrane region" description="Helical" evidence="8">
    <location>
        <begin position="300"/>
        <end position="318"/>
    </location>
</feature>
<dbReference type="GO" id="GO:0043190">
    <property type="term" value="C:ATP-binding cassette (ABC) transporter complex"/>
    <property type="evidence" value="ECO:0007669"/>
    <property type="project" value="InterPro"/>
</dbReference>
<dbReference type="Proteomes" id="UP001139293">
    <property type="component" value="Unassembled WGS sequence"/>
</dbReference>
<comment type="similarity">
    <text evidence="2 8">Belongs to the ABC-2 integral membrane protein family.</text>
</comment>
<dbReference type="InterPro" id="IPR051449">
    <property type="entry name" value="ABC-2_transporter_component"/>
</dbReference>
<evidence type="ECO:0000256" key="4">
    <source>
        <dbReference type="ARBA" id="ARBA00022475"/>
    </source>
</evidence>
<gene>
    <name evidence="10" type="ORF">L2740_20475</name>
</gene>
<evidence type="ECO:0000256" key="1">
    <source>
        <dbReference type="ARBA" id="ARBA00004651"/>
    </source>
</evidence>
<dbReference type="PRINTS" id="PR00164">
    <property type="entry name" value="ABC2TRNSPORT"/>
</dbReference>
<feature type="domain" description="ABC transmembrane type-2" evidence="9">
    <location>
        <begin position="150"/>
        <end position="379"/>
    </location>
</feature>
<comment type="caution">
    <text evidence="10">The sequence shown here is derived from an EMBL/GenBank/DDBJ whole genome shotgun (WGS) entry which is preliminary data.</text>
</comment>
<dbReference type="InterPro" id="IPR000412">
    <property type="entry name" value="ABC_2_transport"/>
</dbReference>
<feature type="transmembrane region" description="Helical" evidence="8">
    <location>
        <begin position="23"/>
        <end position="43"/>
    </location>
</feature>
<evidence type="ECO:0000256" key="3">
    <source>
        <dbReference type="ARBA" id="ARBA00022448"/>
    </source>
</evidence>
<dbReference type="GO" id="GO:0140359">
    <property type="term" value="F:ABC-type transporter activity"/>
    <property type="evidence" value="ECO:0007669"/>
    <property type="project" value="InterPro"/>
</dbReference>
<keyword evidence="7 8" id="KW-0472">Membrane</keyword>
<evidence type="ECO:0000313" key="11">
    <source>
        <dbReference type="Proteomes" id="UP001139293"/>
    </source>
</evidence>
<proteinExistence type="inferred from homology"/>
<evidence type="ECO:0000256" key="2">
    <source>
        <dbReference type="ARBA" id="ARBA00007783"/>
    </source>
</evidence>
<dbReference type="InterPro" id="IPR013525">
    <property type="entry name" value="ABC2_TM"/>
</dbReference>
<feature type="transmembrane region" description="Helical" evidence="8">
    <location>
        <begin position="188"/>
        <end position="210"/>
    </location>
</feature>
<feature type="transmembrane region" description="Helical" evidence="8">
    <location>
        <begin position="358"/>
        <end position="376"/>
    </location>
</feature>
<protein>
    <recommendedName>
        <fullName evidence="8">Transport permease protein</fullName>
    </recommendedName>
</protein>
<reference evidence="10" key="1">
    <citation type="submission" date="2022-01" db="EMBL/GenBank/DDBJ databases">
        <title>Whole genome-based taxonomy of the Shewanellaceae.</title>
        <authorList>
            <person name="Martin-Rodriguez A.J."/>
        </authorList>
    </citation>
    <scope>NUCLEOTIDE SEQUENCE</scope>
    <source>
        <strain evidence="10">KCTC 23973</strain>
    </source>
</reference>
<feature type="transmembrane region" description="Helical" evidence="8">
    <location>
        <begin position="269"/>
        <end position="288"/>
    </location>
</feature>
<keyword evidence="3 8" id="KW-0813">Transport</keyword>
<evidence type="ECO:0000256" key="5">
    <source>
        <dbReference type="ARBA" id="ARBA00022692"/>
    </source>
</evidence>
<dbReference type="PANTHER" id="PTHR30294">
    <property type="entry name" value="MEMBRANE COMPONENT OF ABC TRANSPORTER YHHJ-RELATED"/>
    <property type="match status" value="1"/>
</dbReference>
<name>A0A9X1ZK23_9GAMM</name>
<evidence type="ECO:0000256" key="6">
    <source>
        <dbReference type="ARBA" id="ARBA00022989"/>
    </source>
</evidence>
<keyword evidence="11" id="KW-1185">Reference proteome</keyword>
<accession>A0A9X1ZK23</accession>
<dbReference type="InterPro" id="IPR047817">
    <property type="entry name" value="ABC2_TM_bact-type"/>
</dbReference>
<evidence type="ECO:0000256" key="8">
    <source>
        <dbReference type="RuleBase" id="RU361157"/>
    </source>
</evidence>
<organism evidence="10 11">
    <name type="scientific">Shewanella pneumatophori</name>
    <dbReference type="NCBI Taxonomy" id="314092"/>
    <lineage>
        <taxon>Bacteria</taxon>
        <taxon>Pseudomonadati</taxon>
        <taxon>Pseudomonadota</taxon>
        <taxon>Gammaproteobacteria</taxon>
        <taxon>Alteromonadales</taxon>
        <taxon>Shewanellaceae</taxon>
        <taxon>Shewanella</taxon>
    </lineage>
</organism>
<dbReference type="PROSITE" id="PS51012">
    <property type="entry name" value="ABC_TM2"/>
    <property type="match status" value="1"/>
</dbReference>
<sequence>MKTLYRLQAIVTKELTQLKRDRMTFGMVIMIPLIQLMLFGFAINTNIRDIPVGVVDQSQTALSRVLIQTVTATQVVEFTEHFYDVEAAHAGIARGEVRAVMVIPKDVSQRLVRHKTVGLGTPPSSDEETSRPVAQWIVDGSDTMIAAAIKGLRAMPLTELLGLPANRITPTFEVALFYNPEQRTVVNIVPGLVGVILTMTMIMFTSAAIVRERERGNLEMLITTPIRSIELMLGKIIPYMLIGIVQVAIILGLGYSVFNVPINGSLLQLAGATLLFIMASLTLGLVISTIAKSQLQSMQMTVFVLLPSILLSGFMFPYEGMPIAAQYIAEALPATHFMRLIRGVVLRDVEIIDMTYDVTWLAIFTIIGLIVASLRFKKNLG</sequence>
<evidence type="ECO:0000256" key="7">
    <source>
        <dbReference type="ARBA" id="ARBA00023136"/>
    </source>
</evidence>
<evidence type="ECO:0000259" key="9">
    <source>
        <dbReference type="PROSITE" id="PS51012"/>
    </source>
</evidence>
<keyword evidence="4 8" id="KW-1003">Cell membrane</keyword>
<keyword evidence="6 8" id="KW-1133">Transmembrane helix</keyword>